<name>A0A811SH11_9POAL</name>
<evidence type="ECO:0000256" key="5">
    <source>
        <dbReference type="ARBA" id="ARBA00022491"/>
    </source>
</evidence>
<protein>
    <recommendedName>
        <fullName evidence="10">Auxin-responsive protein</fullName>
    </recommendedName>
</protein>
<dbReference type="OrthoDB" id="778717at2759"/>
<dbReference type="InterPro" id="IPR033389">
    <property type="entry name" value="AUX/IAA_dom"/>
</dbReference>
<evidence type="ECO:0000256" key="4">
    <source>
        <dbReference type="ARBA" id="ARBA00011726"/>
    </source>
</evidence>
<evidence type="ECO:0000256" key="1">
    <source>
        <dbReference type="ARBA" id="ARBA00002159"/>
    </source>
</evidence>
<dbReference type="PANTHER" id="PTHR31734">
    <property type="entry name" value="AUXIN-RESPONSIVE PROTEIN IAA17"/>
    <property type="match status" value="1"/>
</dbReference>
<dbReference type="GO" id="GO:0005634">
    <property type="term" value="C:nucleus"/>
    <property type="evidence" value="ECO:0007669"/>
    <property type="project" value="UniProtKB-SubCell"/>
</dbReference>
<evidence type="ECO:0000256" key="10">
    <source>
        <dbReference type="RuleBase" id="RU004549"/>
    </source>
</evidence>
<evidence type="ECO:0000313" key="14">
    <source>
        <dbReference type="Proteomes" id="UP000604825"/>
    </source>
</evidence>
<evidence type="ECO:0000256" key="9">
    <source>
        <dbReference type="ARBA" id="ARBA00023294"/>
    </source>
</evidence>
<gene>
    <name evidence="13" type="ORF">NCGR_LOCUS64223</name>
</gene>
<feature type="region of interest" description="Disordered" evidence="11">
    <location>
        <begin position="136"/>
        <end position="157"/>
    </location>
</feature>
<comment type="caution">
    <text evidence="13">The sequence shown here is derived from an EMBL/GenBank/DDBJ whole genome shotgun (WGS) entry which is preliminary data.</text>
</comment>
<dbReference type="Pfam" id="PF02309">
    <property type="entry name" value="AUX_IAA"/>
    <property type="match status" value="1"/>
</dbReference>
<dbReference type="Proteomes" id="UP000604825">
    <property type="component" value="Unassembled WGS sequence"/>
</dbReference>
<dbReference type="GO" id="GO:0009734">
    <property type="term" value="P:auxin-activated signaling pathway"/>
    <property type="evidence" value="ECO:0007669"/>
    <property type="project" value="UniProtKB-UniRule"/>
</dbReference>
<accession>A0A811SH11</accession>
<reference evidence="13" key="1">
    <citation type="submission" date="2020-10" db="EMBL/GenBank/DDBJ databases">
        <authorList>
            <person name="Han B."/>
            <person name="Lu T."/>
            <person name="Zhao Q."/>
            <person name="Huang X."/>
            <person name="Zhao Y."/>
        </authorList>
    </citation>
    <scope>NUCLEOTIDE SEQUENCE</scope>
</reference>
<feature type="domain" description="PB1" evidence="12">
    <location>
        <begin position="96"/>
        <end position="197"/>
    </location>
</feature>
<keyword evidence="5 10" id="KW-0678">Repressor</keyword>
<dbReference type="PANTHER" id="PTHR31734:SF38">
    <property type="entry name" value="AUXIN-RESPONSIVE PROTEIN IAA29"/>
    <property type="match status" value="1"/>
</dbReference>
<dbReference type="GO" id="GO:0006355">
    <property type="term" value="P:regulation of DNA-templated transcription"/>
    <property type="evidence" value="ECO:0007669"/>
    <property type="project" value="InterPro"/>
</dbReference>
<feature type="region of interest" description="Disordered" evidence="11">
    <location>
        <begin position="56"/>
        <end position="81"/>
    </location>
</feature>
<evidence type="ECO:0000256" key="6">
    <source>
        <dbReference type="ARBA" id="ARBA00023015"/>
    </source>
</evidence>
<organism evidence="13 14">
    <name type="scientific">Miscanthus lutarioriparius</name>
    <dbReference type="NCBI Taxonomy" id="422564"/>
    <lineage>
        <taxon>Eukaryota</taxon>
        <taxon>Viridiplantae</taxon>
        <taxon>Streptophyta</taxon>
        <taxon>Embryophyta</taxon>
        <taxon>Tracheophyta</taxon>
        <taxon>Spermatophyta</taxon>
        <taxon>Magnoliopsida</taxon>
        <taxon>Liliopsida</taxon>
        <taxon>Poales</taxon>
        <taxon>Poaceae</taxon>
        <taxon>PACMAD clade</taxon>
        <taxon>Panicoideae</taxon>
        <taxon>Andropogonodae</taxon>
        <taxon>Andropogoneae</taxon>
        <taxon>Saccharinae</taxon>
        <taxon>Miscanthus</taxon>
    </lineage>
</organism>
<dbReference type="SUPFAM" id="SSF54277">
    <property type="entry name" value="CAD &amp; PB1 domains"/>
    <property type="match status" value="1"/>
</dbReference>
<keyword evidence="7 10" id="KW-0804">Transcription</keyword>
<dbReference type="InterPro" id="IPR053793">
    <property type="entry name" value="PB1-like"/>
</dbReference>
<comment type="similarity">
    <text evidence="3 10">Belongs to the Aux/IAA family.</text>
</comment>
<comment type="subcellular location">
    <subcellularLocation>
        <location evidence="2 10">Nucleus</location>
    </subcellularLocation>
</comment>
<proteinExistence type="inferred from homology"/>
<dbReference type="InterPro" id="IPR003311">
    <property type="entry name" value="AUX_IAA"/>
</dbReference>
<evidence type="ECO:0000256" key="8">
    <source>
        <dbReference type="ARBA" id="ARBA00023242"/>
    </source>
</evidence>
<dbReference type="AlphaFoldDB" id="A0A811SH11"/>
<sequence>MELELGLALPNPHQPLAGGGELVGLLSGSAGACGKKRVFGDAFGASKATLLPLFVPEDGDGGGGDRDGVDHDPSNKKKRLEGWPPVKCARRRSCGGGYVKVKMEGVAIGRKVDVSLHGSYQELLRTLERMFPSANQQGAGADADHAEEEEEVASHERRRRHPYVVTYEDGEGDWLLVGDDVPWEVFVKSVKRLKILA</sequence>
<keyword evidence="8 10" id="KW-0539">Nucleus</keyword>
<feature type="compositionally biased region" description="Basic and acidic residues" evidence="11">
    <location>
        <begin position="63"/>
        <end position="75"/>
    </location>
</feature>
<evidence type="ECO:0000313" key="13">
    <source>
        <dbReference type="EMBL" id="CAD6340125.1"/>
    </source>
</evidence>
<dbReference type="PROSITE" id="PS51745">
    <property type="entry name" value="PB1"/>
    <property type="match status" value="1"/>
</dbReference>
<evidence type="ECO:0000256" key="7">
    <source>
        <dbReference type="ARBA" id="ARBA00023163"/>
    </source>
</evidence>
<evidence type="ECO:0000256" key="2">
    <source>
        <dbReference type="ARBA" id="ARBA00004123"/>
    </source>
</evidence>
<keyword evidence="9 10" id="KW-0927">Auxin signaling pathway</keyword>
<dbReference type="EMBL" id="CAJGYO010000019">
    <property type="protein sequence ID" value="CAD6340125.1"/>
    <property type="molecule type" value="Genomic_DNA"/>
</dbReference>
<comment type="function">
    <text evidence="1 10">Aux/IAA proteins are short-lived transcriptional factors that function as repressors of early auxin response genes at low auxin concentrations.</text>
</comment>
<evidence type="ECO:0000256" key="11">
    <source>
        <dbReference type="SAM" id="MobiDB-lite"/>
    </source>
</evidence>
<keyword evidence="14" id="KW-1185">Reference proteome</keyword>
<evidence type="ECO:0000259" key="12">
    <source>
        <dbReference type="PROSITE" id="PS51745"/>
    </source>
</evidence>
<dbReference type="Gene3D" id="3.10.20.90">
    <property type="entry name" value="Phosphatidylinositol 3-kinase Catalytic Subunit, Chain A, domain 1"/>
    <property type="match status" value="1"/>
</dbReference>
<comment type="subunit">
    <text evidence="4 10">Homodimers and heterodimers.</text>
</comment>
<keyword evidence="6 10" id="KW-0805">Transcription regulation</keyword>
<evidence type="ECO:0000256" key="3">
    <source>
        <dbReference type="ARBA" id="ARBA00006728"/>
    </source>
</evidence>